<dbReference type="GO" id="GO:0008168">
    <property type="term" value="F:methyltransferase activity"/>
    <property type="evidence" value="ECO:0007669"/>
    <property type="project" value="UniProtKB-KW"/>
</dbReference>
<dbReference type="Proteomes" id="UP000001060">
    <property type="component" value="Chromosome"/>
</dbReference>
<keyword evidence="1" id="KW-0489">Methyltransferase</keyword>
<dbReference type="AlphaFoldDB" id="D3HMJ0"/>
<keyword evidence="2" id="KW-1185">Reference proteome</keyword>
<dbReference type="RefSeq" id="WP_003634334.1">
    <property type="nucleotide sequence ID" value="NC_013861.1"/>
</dbReference>
<dbReference type="InterPro" id="IPR029063">
    <property type="entry name" value="SAM-dependent_MTases_sf"/>
</dbReference>
<gene>
    <name evidence="1" type="ordered locus">LLO_3223</name>
</gene>
<dbReference type="KEGG" id="llo:LLO_3223"/>
<dbReference type="EMBL" id="FN650140">
    <property type="protein sequence ID" value="CBJ13680.1"/>
    <property type="molecule type" value="Genomic_DNA"/>
</dbReference>
<proteinExistence type="predicted"/>
<dbReference type="Gene3D" id="3.40.50.150">
    <property type="entry name" value="Vaccinia Virus protein VP39"/>
    <property type="match status" value="1"/>
</dbReference>
<accession>D3HMJ0</accession>
<protein>
    <submittedName>
        <fullName evidence="1">Putative methyltransferases</fullName>
    </submittedName>
</protein>
<sequence length="256" mass="29606">MSIYDSRELFKTYFAHASEKSLLIDLMRARFSPSSHQLNILDLGCHDGTLIKKIIDAYTRIMPSKVTLTGVDPSKNALLEYSQNKFTIPIQINTFAGTAESYFLRYSGYQVFDWVIASQCLYWSLDLPYVVRKIAECGESGLIVFRGNRGIYEIQSRFREYIGNKKEQFYTAVDIESTLIHLNLPFEKEIKTTFIHLPHQGSREMKWLIAFFLQQDEKDIGNDICQEVEAWILAKDSGKIAHEVSFFWLGKAMLKK</sequence>
<organism evidence="1 2">
    <name type="scientific">Legionella longbeachae serogroup 1 (strain NSW150)</name>
    <dbReference type="NCBI Taxonomy" id="661367"/>
    <lineage>
        <taxon>Bacteria</taxon>
        <taxon>Pseudomonadati</taxon>
        <taxon>Pseudomonadota</taxon>
        <taxon>Gammaproteobacteria</taxon>
        <taxon>Legionellales</taxon>
        <taxon>Legionellaceae</taxon>
        <taxon>Legionella</taxon>
    </lineage>
</organism>
<dbReference type="HOGENOM" id="CLU_1060884_0_0_6"/>
<dbReference type="GO" id="GO:0032259">
    <property type="term" value="P:methylation"/>
    <property type="evidence" value="ECO:0007669"/>
    <property type="project" value="UniProtKB-KW"/>
</dbReference>
<dbReference type="STRING" id="661367.LLO_3223"/>
<dbReference type="eggNOG" id="COG0500">
    <property type="taxonomic scope" value="Bacteria"/>
</dbReference>
<evidence type="ECO:0000313" key="2">
    <source>
        <dbReference type="Proteomes" id="UP000001060"/>
    </source>
</evidence>
<name>D3HMJ0_LEGLN</name>
<dbReference type="GeneID" id="40927407"/>
<dbReference type="OrthoDB" id="5650661at2"/>
<evidence type="ECO:0000313" key="1">
    <source>
        <dbReference type="EMBL" id="CBJ13680.1"/>
    </source>
</evidence>
<keyword evidence="1" id="KW-0808">Transferase</keyword>
<reference evidence="1 2" key="1">
    <citation type="journal article" date="2010" name="PLoS Genet.">
        <title>Analysis of the Legionella longbeachae genome and transcriptome uncovers unique strategies to cause Legionnaires' disease.</title>
        <authorList>
            <person name="Cazalet C."/>
            <person name="Gomez-Valero L."/>
            <person name="Rusniok C."/>
            <person name="Lomma M."/>
            <person name="Dervins-Ravault D."/>
            <person name="Newton H."/>
            <person name="Sansom F."/>
            <person name="Jarraud S."/>
            <person name="Zidane N."/>
            <person name="Ma L."/>
            <person name="Bouchier C."/>
            <person name="Etienne J."/>
            <person name="Hartland E."/>
            <person name="Buchrieser C."/>
        </authorList>
    </citation>
    <scope>NUCLEOTIDE SEQUENCE [LARGE SCALE GENOMIC DNA]</scope>
    <source>
        <strain evidence="1 2">NSW150</strain>
    </source>
</reference>
<dbReference type="SUPFAM" id="SSF53335">
    <property type="entry name" value="S-adenosyl-L-methionine-dependent methyltransferases"/>
    <property type="match status" value="1"/>
</dbReference>